<dbReference type="EMBL" id="MDZA01000426">
    <property type="protein sequence ID" value="OGX82726.1"/>
    <property type="molecule type" value="Genomic_DNA"/>
</dbReference>
<sequence length="60" mass="6793">MKVSHRQNVVRRFAYEGSGKAPRLSCCCHISELMPLVRQLHGMARAEAEARQIQENQQAA</sequence>
<keyword evidence="2" id="KW-1185">Reference proteome</keyword>
<comment type="caution">
    <text evidence="1">The sequence shown here is derived from an EMBL/GenBank/DDBJ whole genome shotgun (WGS) entry which is preliminary data.</text>
</comment>
<reference evidence="1 2" key="1">
    <citation type="submission" date="2016-08" db="EMBL/GenBank/DDBJ databases">
        <title>Hymenobacter coccineus sp. nov., Hymenobacter lapidarius sp. nov. and Hymenobacter glacialis sp. nov., isolated from Antarctic soil.</title>
        <authorList>
            <person name="Sedlacek I."/>
            <person name="Kralova S."/>
            <person name="Kyrova K."/>
            <person name="Maslanova I."/>
            <person name="Stankova E."/>
            <person name="Vrbovska V."/>
            <person name="Nemec M."/>
            <person name="Bartak M."/>
            <person name="Svec P."/>
            <person name="Busse H.-J."/>
            <person name="Pantucek R."/>
        </authorList>
    </citation>
    <scope>NUCLEOTIDE SEQUENCE [LARGE SCALE GENOMIC DNA]</scope>
    <source>
        <strain evidence="1 2">CCM 8649</strain>
    </source>
</reference>
<evidence type="ECO:0000313" key="2">
    <source>
        <dbReference type="Proteomes" id="UP000177506"/>
    </source>
</evidence>
<dbReference type="RefSeq" id="WP_070746375.1">
    <property type="nucleotide sequence ID" value="NZ_MDZA01000426.1"/>
</dbReference>
<accession>A0A1G1SVS9</accession>
<dbReference type="OrthoDB" id="887202at2"/>
<gene>
    <name evidence="1" type="ORF">BEN49_02320</name>
</gene>
<name>A0A1G1SVS9_9BACT</name>
<proteinExistence type="predicted"/>
<protein>
    <submittedName>
        <fullName evidence="1">Uncharacterized protein</fullName>
    </submittedName>
</protein>
<dbReference type="AlphaFoldDB" id="A0A1G1SVS9"/>
<organism evidence="1 2">
    <name type="scientific">Hymenobacter coccineus</name>
    <dbReference type="NCBI Taxonomy" id="1908235"/>
    <lineage>
        <taxon>Bacteria</taxon>
        <taxon>Pseudomonadati</taxon>
        <taxon>Bacteroidota</taxon>
        <taxon>Cytophagia</taxon>
        <taxon>Cytophagales</taxon>
        <taxon>Hymenobacteraceae</taxon>
        <taxon>Hymenobacter</taxon>
    </lineage>
</organism>
<dbReference type="Proteomes" id="UP000177506">
    <property type="component" value="Unassembled WGS sequence"/>
</dbReference>
<evidence type="ECO:0000313" key="1">
    <source>
        <dbReference type="EMBL" id="OGX82726.1"/>
    </source>
</evidence>